<evidence type="ECO:0008006" key="4">
    <source>
        <dbReference type="Google" id="ProtNLM"/>
    </source>
</evidence>
<keyword evidence="1" id="KW-1133">Transmembrane helix</keyword>
<organism evidence="2 3">
    <name type="scientific">Actinokineospora diospyrosa</name>
    <dbReference type="NCBI Taxonomy" id="103728"/>
    <lineage>
        <taxon>Bacteria</taxon>
        <taxon>Bacillati</taxon>
        <taxon>Actinomycetota</taxon>
        <taxon>Actinomycetes</taxon>
        <taxon>Pseudonocardiales</taxon>
        <taxon>Pseudonocardiaceae</taxon>
        <taxon>Actinokineospora</taxon>
    </lineage>
</organism>
<evidence type="ECO:0000313" key="3">
    <source>
        <dbReference type="Proteomes" id="UP001205185"/>
    </source>
</evidence>
<accession>A0ABT1I7L6</accession>
<reference evidence="2 3" key="1">
    <citation type="submission" date="2022-06" db="EMBL/GenBank/DDBJ databases">
        <title>Genomic Encyclopedia of Archaeal and Bacterial Type Strains, Phase II (KMG-II): from individual species to whole genera.</title>
        <authorList>
            <person name="Goeker M."/>
        </authorList>
    </citation>
    <scope>NUCLEOTIDE SEQUENCE [LARGE SCALE GENOMIC DNA]</scope>
    <source>
        <strain evidence="2 3">DSM 44255</strain>
    </source>
</reference>
<protein>
    <recommendedName>
        <fullName evidence="4">DUF4367 domain-containing protein</fullName>
    </recommendedName>
</protein>
<keyword evidence="3" id="KW-1185">Reference proteome</keyword>
<name>A0ABT1I7L6_9PSEU</name>
<feature type="transmembrane region" description="Helical" evidence="1">
    <location>
        <begin position="40"/>
        <end position="61"/>
    </location>
</feature>
<evidence type="ECO:0000313" key="2">
    <source>
        <dbReference type="EMBL" id="MCP2268614.1"/>
    </source>
</evidence>
<proteinExistence type="predicted"/>
<sequence>MKTDELEILVREALGDHADRAAEPADTIAAVLAPRRRRPVIAYAAAAVVALILLVAAPLFLRDAEPGSSSVGSAGRLMVAPKAVEFPVRIGPTWLPEGIKEQERYALLDGTGMTRSWWSDDPQVNGYNVNVVVYDEYSTTRHWLYGCDDATEQVDIGGKYGRIRPPAVDDQTTCLRFSYEPGKIVVVLMAGSVNDVDTLLRVGRSIQPVSSPPLVVAGVFGELPADLSPGFAGVTRDVGAPGTWLVAVPAVGAQKYVQVNWTTKGPESASLGKPKTVRGRPALYFPAGVRDYIRSDELWVQFGDHWLKVLYHDEKDLKGDHVPWLLKVAESVAVGLPRNDWIGGRP</sequence>
<keyword evidence="1" id="KW-0812">Transmembrane</keyword>
<keyword evidence="1" id="KW-0472">Membrane</keyword>
<dbReference type="Proteomes" id="UP001205185">
    <property type="component" value="Unassembled WGS sequence"/>
</dbReference>
<dbReference type="RefSeq" id="WP_253885533.1">
    <property type="nucleotide sequence ID" value="NZ_BAAAVB010000001.1"/>
</dbReference>
<dbReference type="EMBL" id="JAMTCO010000003">
    <property type="protein sequence ID" value="MCP2268614.1"/>
    <property type="molecule type" value="Genomic_DNA"/>
</dbReference>
<gene>
    <name evidence="2" type="ORF">LV75_001101</name>
</gene>
<comment type="caution">
    <text evidence="2">The sequence shown here is derived from an EMBL/GenBank/DDBJ whole genome shotgun (WGS) entry which is preliminary data.</text>
</comment>
<evidence type="ECO:0000256" key="1">
    <source>
        <dbReference type="SAM" id="Phobius"/>
    </source>
</evidence>